<dbReference type="EMBL" id="BJXJ01000063">
    <property type="protein sequence ID" value="GEM77552.1"/>
    <property type="molecule type" value="Genomic_DNA"/>
</dbReference>
<gene>
    <name evidence="1" type="ORF">VSA01S_36640</name>
</gene>
<accession>A0A511QM13</accession>
<dbReference type="RefSeq" id="WP_186810635.1">
    <property type="nucleotide sequence ID" value="NZ_BJXJ01000063.1"/>
</dbReference>
<organism evidence="1 2">
    <name type="scientific">Vibrio sagamiensis NBRC 104589</name>
    <dbReference type="NCBI Taxonomy" id="1219064"/>
    <lineage>
        <taxon>Bacteria</taxon>
        <taxon>Pseudomonadati</taxon>
        <taxon>Pseudomonadota</taxon>
        <taxon>Gammaproteobacteria</taxon>
        <taxon>Vibrionales</taxon>
        <taxon>Vibrionaceae</taxon>
        <taxon>Vibrio</taxon>
    </lineage>
</organism>
<name>A0A511QM13_9VIBR</name>
<proteinExistence type="predicted"/>
<dbReference type="AlphaFoldDB" id="A0A511QM13"/>
<reference evidence="1 2" key="1">
    <citation type="submission" date="2019-07" db="EMBL/GenBank/DDBJ databases">
        <title>Whole genome shotgun sequence of Vibrio sagamiensis NBRC 104589.</title>
        <authorList>
            <person name="Hosoyama A."/>
            <person name="Uohara A."/>
            <person name="Ohji S."/>
            <person name="Ichikawa N."/>
        </authorList>
    </citation>
    <scope>NUCLEOTIDE SEQUENCE [LARGE SCALE GENOMIC DNA]</scope>
    <source>
        <strain evidence="1 2">NBRC 104589</strain>
    </source>
</reference>
<keyword evidence="2" id="KW-1185">Reference proteome</keyword>
<protein>
    <submittedName>
        <fullName evidence="1">Uncharacterized protein</fullName>
    </submittedName>
</protein>
<evidence type="ECO:0000313" key="1">
    <source>
        <dbReference type="EMBL" id="GEM77552.1"/>
    </source>
</evidence>
<dbReference type="Proteomes" id="UP000321922">
    <property type="component" value="Unassembled WGS sequence"/>
</dbReference>
<sequence>MITQAKIDKVKIIEIEVDILEMRLVDCDPEATILFPHSSLNVSTPSYVG</sequence>
<comment type="caution">
    <text evidence="1">The sequence shown here is derived from an EMBL/GenBank/DDBJ whole genome shotgun (WGS) entry which is preliminary data.</text>
</comment>
<evidence type="ECO:0000313" key="2">
    <source>
        <dbReference type="Proteomes" id="UP000321922"/>
    </source>
</evidence>